<evidence type="ECO:0008006" key="3">
    <source>
        <dbReference type="Google" id="ProtNLM"/>
    </source>
</evidence>
<dbReference type="InterPro" id="IPR025534">
    <property type="entry name" value="DUF4420"/>
</dbReference>
<dbReference type="eggNOG" id="ENOG5031ZNU">
    <property type="taxonomic scope" value="Bacteria"/>
</dbReference>
<dbReference type="OrthoDB" id="7871105at2"/>
<evidence type="ECO:0000313" key="1">
    <source>
        <dbReference type="EMBL" id="ABM10096.1"/>
    </source>
</evidence>
<dbReference type="Proteomes" id="UP000000637">
    <property type="component" value="Chromosome"/>
</dbReference>
<dbReference type="Pfam" id="PF14390">
    <property type="entry name" value="DUF4420"/>
    <property type="match status" value="1"/>
</dbReference>
<gene>
    <name evidence="1" type="ordered locus">AAur_1163</name>
</gene>
<dbReference type="AlphaFoldDB" id="A1R3Y7"/>
<sequence length="358" mass="39949">MTTYEEALRQISALSNSRSSGERDISWITPAHVVGVSRTYDGHLEIFLSGTRLAPASNLIKDFLEFQKWHRDGDNPKLLANRLVLPAVGHYDQVAAFICTELLRNGADTDLLMAFRHTEPIVEMAIRRLRLTDQALLGLAGELIVMDALVKQIRPEGVASIVRSWDGWKESLRDFSWADTGVEVKTTTLSTSSHMIEGVHQVELRSARSLLPENRLYLVSLGLQWVSHAEGAFSIPSLVDSIISRVGSQDNARDAPALIDLLISRIHEYGSGAEIGYDHRTMRSDPVFSRPFVARFVRGYDMLDEKIRIIRSPDIAPHVHVDSSSLSYRLELPSRVSGDLNPVVGLQATARLVLNMFQ</sequence>
<dbReference type="RefSeq" id="WP_011773896.1">
    <property type="nucleotide sequence ID" value="NC_008711.1"/>
</dbReference>
<keyword evidence="2" id="KW-1185">Reference proteome</keyword>
<accession>A1R3Y7</accession>
<dbReference type="EMBL" id="CP000474">
    <property type="protein sequence ID" value="ABM10096.1"/>
    <property type="molecule type" value="Genomic_DNA"/>
</dbReference>
<organism evidence="1 2">
    <name type="scientific">Paenarthrobacter aurescens (strain TC1)</name>
    <dbReference type="NCBI Taxonomy" id="290340"/>
    <lineage>
        <taxon>Bacteria</taxon>
        <taxon>Bacillati</taxon>
        <taxon>Actinomycetota</taxon>
        <taxon>Actinomycetes</taxon>
        <taxon>Micrococcales</taxon>
        <taxon>Micrococcaceae</taxon>
        <taxon>Paenarthrobacter</taxon>
    </lineage>
</organism>
<reference evidence="1 2" key="1">
    <citation type="journal article" date="2006" name="PLoS Genet.">
        <title>Secrets of soil survival revealed by the genome sequence of Arthrobacter aurescens TC1.</title>
        <authorList>
            <person name="Mongodin E.F."/>
            <person name="Shapir N."/>
            <person name="Daugherty S.C."/>
            <person name="DeBoy R.T."/>
            <person name="Emerson J.B."/>
            <person name="Shvartzbeyn A."/>
            <person name="Radune D."/>
            <person name="Vamathevan J."/>
            <person name="Riggs F."/>
            <person name="Grinberg V."/>
            <person name="Khouri H."/>
            <person name="Wackett L.P."/>
            <person name="Nelson K.E."/>
            <person name="Sadowsky M.J."/>
        </authorList>
    </citation>
    <scope>NUCLEOTIDE SEQUENCE [LARGE SCALE GENOMIC DNA]</scope>
    <source>
        <strain evidence="1 2">TC1</strain>
    </source>
</reference>
<protein>
    <recommendedName>
        <fullName evidence="3">PD-(D/E)XK motif protein</fullName>
    </recommendedName>
</protein>
<proteinExistence type="predicted"/>
<dbReference type="STRING" id="290340.AAur_1163"/>
<name>A1R3Y7_PAEAT</name>
<dbReference type="KEGG" id="aau:AAur_1163"/>
<dbReference type="HOGENOM" id="CLU_773040_0_0_11"/>
<evidence type="ECO:0000313" key="2">
    <source>
        <dbReference type="Proteomes" id="UP000000637"/>
    </source>
</evidence>